<dbReference type="PANTHER" id="PTHR12972">
    <property type="entry name" value="DOWNSTREAM NEIGHBOR OF SON"/>
    <property type="match status" value="1"/>
</dbReference>
<dbReference type="AlphaFoldDB" id="A0A8K0PB27"/>
<evidence type="ECO:0000256" key="4">
    <source>
        <dbReference type="ARBA" id="ARBA00025806"/>
    </source>
</evidence>
<feature type="compositionally biased region" description="Polar residues" evidence="5">
    <location>
        <begin position="36"/>
        <end position="48"/>
    </location>
</feature>
<dbReference type="GO" id="GO:0005634">
    <property type="term" value="C:nucleus"/>
    <property type="evidence" value="ECO:0007669"/>
    <property type="project" value="UniProtKB-SubCell"/>
</dbReference>
<dbReference type="Proteomes" id="UP000792457">
    <property type="component" value="Unassembled WGS sequence"/>
</dbReference>
<accession>A0A8K0PB27</accession>
<evidence type="ECO:0000256" key="3">
    <source>
        <dbReference type="ARBA" id="ARBA00023242"/>
    </source>
</evidence>
<feature type="region of interest" description="Disordered" evidence="5">
    <location>
        <begin position="23"/>
        <end position="49"/>
    </location>
</feature>
<protein>
    <submittedName>
        <fullName evidence="6">Uncharacterized protein</fullName>
    </submittedName>
</protein>
<reference evidence="6" key="1">
    <citation type="submission" date="2013-04" db="EMBL/GenBank/DDBJ databases">
        <authorList>
            <person name="Qu J."/>
            <person name="Murali S.C."/>
            <person name="Bandaranaike D."/>
            <person name="Bellair M."/>
            <person name="Blankenburg K."/>
            <person name="Chao H."/>
            <person name="Dinh H."/>
            <person name="Doddapaneni H."/>
            <person name="Downs B."/>
            <person name="Dugan-Rocha S."/>
            <person name="Elkadiri S."/>
            <person name="Gnanaolivu R.D."/>
            <person name="Hernandez B."/>
            <person name="Javaid M."/>
            <person name="Jayaseelan J.C."/>
            <person name="Lee S."/>
            <person name="Li M."/>
            <person name="Ming W."/>
            <person name="Munidasa M."/>
            <person name="Muniz J."/>
            <person name="Nguyen L."/>
            <person name="Ongeri F."/>
            <person name="Osuji N."/>
            <person name="Pu L.-L."/>
            <person name="Puazo M."/>
            <person name="Qu C."/>
            <person name="Quiroz J."/>
            <person name="Raj R."/>
            <person name="Weissenberger G."/>
            <person name="Xin Y."/>
            <person name="Zou X."/>
            <person name="Han Y."/>
            <person name="Richards S."/>
            <person name="Worley K."/>
            <person name="Muzny D."/>
            <person name="Gibbs R."/>
        </authorList>
    </citation>
    <scope>NUCLEOTIDE SEQUENCE</scope>
    <source>
        <strain evidence="6">Sampled in the wild</strain>
    </source>
</reference>
<evidence type="ECO:0000313" key="7">
    <source>
        <dbReference type="Proteomes" id="UP000792457"/>
    </source>
</evidence>
<proteinExistence type="inferred from homology"/>
<gene>
    <name evidence="6" type="ORF">J437_LFUL008161</name>
</gene>
<comment type="caution">
    <text evidence="6">The sequence shown here is derived from an EMBL/GenBank/DDBJ whole genome shotgun (WGS) entry which is preliminary data.</text>
</comment>
<keyword evidence="7" id="KW-1185">Reference proteome</keyword>
<evidence type="ECO:0000313" key="6">
    <source>
        <dbReference type="EMBL" id="KAG8237109.1"/>
    </source>
</evidence>
<evidence type="ECO:0000256" key="1">
    <source>
        <dbReference type="ARBA" id="ARBA00004123"/>
    </source>
</evidence>
<evidence type="ECO:0000256" key="2">
    <source>
        <dbReference type="ARBA" id="ARBA00022473"/>
    </source>
</evidence>
<organism evidence="6 7">
    <name type="scientific">Ladona fulva</name>
    <name type="common">Scarce chaser dragonfly</name>
    <name type="synonym">Libellula fulva</name>
    <dbReference type="NCBI Taxonomy" id="123851"/>
    <lineage>
        <taxon>Eukaryota</taxon>
        <taxon>Metazoa</taxon>
        <taxon>Ecdysozoa</taxon>
        <taxon>Arthropoda</taxon>
        <taxon>Hexapoda</taxon>
        <taxon>Insecta</taxon>
        <taxon>Pterygota</taxon>
        <taxon>Palaeoptera</taxon>
        <taxon>Odonata</taxon>
        <taxon>Epiprocta</taxon>
        <taxon>Anisoptera</taxon>
        <taxon>Libelluloidea</taxon>
        <taxon>Libellulidae</taxon>
        <taxon>Ladona</taxon>
    </lineage>
</organism>
<reference evidence="6" key="2">
    <citation type="submission" date="2017-10" db="EMBL/GenBank/DDBJ databases">
        <title>Ladona fulva Genome sequencing and assembly.</title>
        <authorList>
            <person name="Murali S."/>
            <person name="Richards S."/>
            <person name="Bandaranaike D."/>
            <person name="Bellair M."/>
            <person name="Blankenburg K."/>
            <person name="Chao H."/>
            <person name="Dinh H."/>
            <person name="Doddapaneni H."/>
            <person name="Dugan-Rocha S."/>
            <person name="Elkadiri S."/>
            <person name="Gnanaolivu R."/>
            <person name="Hernandez B."/>
            <person name="Skinner E."/>
            <person name="Javaid M."/>
            <person name="Lee S."/>
            <person name="Li M."/>
            <person name="Ming W."/>
            <person name="Munidasa M."/>
            <person name="Muniz J."/>
            <person name="Nguyen L."/>
            <person name="Hughes D."/>
            <person name="Osuji N."/>
            <person name="Pu L.-L."/>
            <person name="Puazo M."/>
            <person name="Qu C."/>
            <person name="Quiroz J."/>
            <person name="Raj R."/>
            <person name="Weissenberger G."/>
            <person name="Xin Y."/>
            <person name="Zou X."/>
            <person name="Han Y."/>
            <person name="Worley K."/>
            <person name="Muzny D."/>
            <person name="Gibbs R."/>
        </authorList>
    </citation>
    <scope>NUCLEOTIDE SEQUENCE</scope>
    <source>
        <strain evidence="6">Sampled in the wild</strain>
    </source>
</reference>
<keyword evidence="2" id="KW-0217">Developmental protein</keyword>
<comment type="similarity">
    <text evidence="4">Belongs to the DONSON family.</text>
</comment>
<keyword evidence="3" id="KW-0539">Nucleus</keyword>
<comment type="subcellular location">
    <subcellularLocation>
        <location evidence="1">Nucleus</location>
    </subcellularLocation>
</comment>
<evidence type="ECO:0000256" key="5">
    <source>
        <dbReference type="SAM" id="MobiDB-lite"/>
    </source>
</evidence>
<sequence>MDSSPWKRPDEVMRLHRLKLKKKALQARITRPDHGQISNNGHPGQETSLLDDISHSEKRKNPFKIVELTDGSIDVLQTCEEASGITGYVRCMNTGEPEEESNGRSLDTSPNARFHQCTLYWHHPSLPWLPLFPRTRSDSTKSTLPTFAMDSAIKDCLHQEW</sequence>
<name>A0A8K0PB27_LADFU</name>
<dbReference type="InterPro" id="IPR024861">
    <property type="entry name" value="Donson"/>
</dbReference>
<dbReference type="GO" id="GO:0033260">
    <property type="term" value="P:nuclear DNA replication"/>
    <property type="evidence" value="ECO:0007669"/>
    <property type="project" value="TreeGrafter"/>
</dbReference>
<dbReference type="PANTHER" id="PTHR12972:SF0">
    <property type="entry name" value="PROTEIN DOWNSTREAM NEIGHBOR OF SON"/>
    <property type="match status" value="1"/>
</dbReference>
<dbReference type="OrthoDB" id="534063at2759"/>
<dbReference type="EMBL" id="KZ309125">
    <property type="protein sequence ID" value="KAG8237109.1"/>
    <property type="molecule type" value="Genomic_DNA"/>
</dbReference>